<dbReference type="VEuPathDB" id="AmoebaDB:NAEGRDRAFT_79155"/>
<feature type="compositionally biased region" description="Polar residues" evidence="2">
    <location>
        <begin position="773"/>
        <end position="790"/>
    </location>
</feature>
<dbReference type="OrthoDB" id="10372448at2759"/>
<feature type="region of interest" description="Disordered" evidence="2">
    <location>
        <begin position="664"/>
        <end position="698"/>
    </location>
</feature>
<name>D2V9Y4_NAEGR</name>
<evidence type="ECO:0000313" key="3">
    <source>
        <dbReference type="EMBL" id="EFC46214.1"/>
    </source>
</evidence>
<evidence type="ECO:0000313" key="4">
    <source>
        <dbReference type="Proteomes" id="UP000006671"/>
    </source>
</evidence>
<organism evidence="4">
    <name type="scientific">Naegleria gruberi</name>
    <name type="common">Amoeba</name>
    <dbReference type="NCBI Taxonomy" id="5762"/>
    <lineage>
        <taxon>Eukaryota</taxon>
        <taxon>Discoba</taxon>
        <taxon>Heterolobosea</taxon>
        <taxon>Tetramitia</taxon>
        <taxon>Eutetramitia</taxon>
        <taxon>Vahlkampfiidae</taxon>
        <taxon>Naegleria</taxon>
    </lineage>
</organism>
<feature type="compositionally biased region" description="Basic and acidic residues" evidence="2">
    <location>
        <begin position="738"/>
        <end position="748"/>
    </location>
</feature>
<sequence length="1304" mass="150489">MSIIVTPSLDEIEQSDLERKQLEQEEIEAERLLPESFDFTKLKKQLSSENIAKKSFTVDPEQLINTVTMLLETVEKQEKNIRSLAKAVAQKSDFSLSRQSSFNTGVMITDPPKKDLPSSRPTTPKVVHKETVFVREDDPFMKNQIHNLNNEFAIIQEEYTQHETRLTEVEAIVHEQLTEEKMKTEKKIDEAKEMITVLKFDKEELRKQMDQLRLDVKKGLEENIEFLSNEIKTHFDISNENLERLQDDYNQKISAVNSDLGSKIVDISNKVEYNFMIFKERTESQKNEIEELKFRLTKLEENLLKKMETLSDKMDKNFRLLEKDTLKTNYITNLLYDVFQLDKHLITDLNDTYVQEKFQAKEDIGKYSKMKKEKNRQEYRKMYTDMLMTTPCFKTIYDNSTNIVNELRWETKLRMDREGDKVLEEFTDIRECMKRFVTFPEVRAAINENEIVRQVVNTVGTHEKHIDTIFTNFLPREEAWEALKQKADEKNVELKADRKIVNALFDYLNEKLNTILGKTSTEEMMVSIKKLEEKIKSKADKQELIEAQQPIYPPNIINIVRKDISTEDLVVGMGVSQPCLMAKGESEQSHSSSYRCLSCSRPLSSKTPSTAPSGSPPKRQNYLTNFDPLPVQALSGNESARGKLGTTLGDLQQQFQQQLQLQINPNTSIQSDSPNTSPKKGEKEKPNLIPPSSPSDFFEIPKLNLKKVMISAEMENPIFKYTIKSSGRSAEEEYEMVSARRDNTDLDKPPSQLQNQRKSPDDMRPKPPKSAPQGGQNNFMRYSLKSNLDLSNKVPGTAREKEQEKTSSVMPHSARPNSAKDASASCEGEEPSKKTKQSMEQNFISELEEIVEYCREQFEKESEDPDFIAAEIGNIQRKFYDLQNKYEKFKTIILKETFTDLEDLETMYNEADAMLNEAKEALASFIASEEKTEGEIETDENIENFIPLPELNEETEVIPFERSELRVENIEPIPLLTSRSCYICQRPIENSPVVCKYCSNACHGQCCDKPTILRGEDTMICEVCSSIETEGEPNFYSLIIKSKNGNVTHVNDIGNQLKGLSIDKYKIKCPKCQELVALKDLNSHTGRKFEFDKFSDYPFVPFSDEKNRAEISRVLIVFNISKKTLTNICESTDINVHPVVYFWKSKAFQIVIPSKHEMELVIPPKLDDFIERKWQVASDTSNTFYVVLKDVAYCFALLNTVHGLVLDNKQIAKVKAIQNPDTDKRTVLILNIYYASIEQFKYFILDCNTSFDFDWDVMVEEDGCQMLEDENSISIKFQSEEIAKAFVNDFNDSLFNEHHLQMFN</sequence>
<feature type="region of interest" description="Disordered" evidence="2">
    <location>
        <begin position="105"/>
        <end position="124"/>
    </location>
</feature>
<dbReference type="RefSeq" id="XP_002678958.1">
    <property type="nucleotide sequence ID" value="XM_002678912.1"/>
</dbReference>
<dbReference type="GeneID" id="8859451"/>
<dbReference type="InterPro" id="IPR011011">
    <property type="entry name" value="Znf_FYVE_PHD"/>
</dbReference>
<keyword evidence="4" id="KW-1185">Reference proteome</keyword>
<gene>
    <name evidence="3" type="ORF">NAEGRDRAFT_79155</name>
</gene>
<dbReference type="SUPFAM" id="SSF57903">
    <property type="entry name" value="FYVE/PHD zinc finger"/>
    <property type="match status" value="1"/>
</dbReference>
<reference evidence="3 4" key="1">
    <citation type="journal article" date="2010" name="Cell">
        <title>The genome of Naegleria gruberi illuminates early eukaryotic versatility.</title>
        <authorList>
            <person name="Fritz-Laylin L.K."/>
            <person name="Prochnik S.E."/>
            <person name="Ginger M.L."/>
            <person name="Dacks J.B."/>
            <person name="Carpenter M.L."/>
            <person name="Field M.C."/>
            <person name="Kuo A."/>
            <person name="Paredez A."/>
            <person name="Chapman J."/>
            <person name="Pham J."/>
            <person name="Shu S."/>
            <person name="Neupane R."/>
            <person name="Cipriano M."/>
            <person name="Mancuso J."/>
            <person name="Tu H."/>
            <person name="Salamov A."/>
            <person name="Lindquist E."/>
            <person name="Shapiro H."/>
            <person name="Lucas S."/>
            <person name="Grigoriev I.V."/>
            <person name="Cande W.Z."/>
            <person name="Fulton C."/>
            <person name="Rokhsar D.S."/>
            <person name="Dawson S.C."/>
        </authorList>
    </citation>
    <scope>NUCLEOTIDE SEQUENCE [LARGE SCALE GENOMIC DNA]</scope>
    <source>
        <strain evidence="3 4">NEG-M</strain>
    </source>
</reference>
<accession>D2V9Y4</accession>
<dbReference type="InParanoid" id="D2V9Y4"/>
<keyword evidence="1" id="KW-0175">Coiled coil</keyword>
<feature type="region of interest" description="Disordered" evidence="2">
    <location>
        <begin position="726"/>
        <end position="838"/>
    </location>
</feature>
<dbReference type="EMBL" id="GG738859">
    <property type="protein sequence ID" value="EFC46214.1"/>
    <property type="molecule type" value="Genomic_DNA"/>
</dbReference>
<feature type="compositionally biased region" description="Low complexity" evidence="2">
    <location>
        <begin position="591"/>
        <end position="605"/>
    </location>
</feature>
<feature type="region of interest" description="Disordered" evidence="2">
    <location>
        <begin position="591"/>
        <end position="624"/>
    </location>
</feature>
<dbReference type="Proteomes" id="UP000006671">
    <property type="component" value="Unassembled WGS sequence"/>
</dbReference>
<dbReference type="CDD" id="cd00029">
    <property type="entry name" value="C1"/>
    <property type="match status" value="1"/>
</dbReference>
<dbReference type="KEGG" id="ngr:NAEGRDRAFT_79155"/>
<protein>
    <submittedName>
        <fullName evidence="3">Uncharacterized protein</fullName>
    </submittedName>
</protein>
<evidence type="ECO:0000256" key="1">
    <source>
        <dbReference type="SAM" id="Coils"/>
    </source>
</evidence>
<evidence type="ECO:0000256" key="2">
    <source>
        <dbReference type="SAM" id="MobiDB-lite"/>
    </source>
</evidence>
<feature type="coiled-coil region" evidence="1">
    <location>
        <begin position="145"/>
        <end position="309"/>
    </location>
</feature>
<proteinExistence type="predicted"/>
<feature type="compositionally biased region" description="Polar residues" evidence="2">
    <location>
        <begin position="664"/>
        <end position="678"/>
    </location>
</feature>